<evidence type="ECO:0000256" key="3">
    <source>
        <dbReference type="ARBA" id="ARBA00022694"/>
    </source>
</evidence>
<dbReference type="GO" id="GO:0031419">
    <property type="term" value="F:cobalamin binding"/>
    <property type="evidence" value="ECO:0007669"/>
    <property type="project" value="UniProtKB-KW"/>
</dbReference>
<evidence type="ECO:0000256" key="7">
    <source>
        <dbReference type="ARBA" id="ARBA00023004"/>
    </source>
</evidence>
<comment type="caution">
    <text evidence="11">The sequence shown here is derived from an EMBL/GenBank/DDBJ whole genome shotgun (WGS) entry which is preliminary data.</text>
</comment>
<feature type="binding site" evidence="9">
    <location>
        <position position="248"/>
    </location>
    <ligand>
        <name>[4Fe-4S] cluster</name>
        <dbReference type="ChEBI" id="CHEBI:49883"/>
        <label>2</label>
    </ligand>
</feature>
<evidence type="ECO:0000256" key="2">
    <source>
        <dbReference type="ARBA" id="ARBA00022490"/>
    </source>
</evidence>
<dbReference type="PANTHER" id="PTHR30002">
    <property type="entry name" value="EPOXYQUEUOSINE REDUCTASE"/>
    <property type="match status" value="1"/>
</dbReference>
<accession>I8HXT1</accession>
<keyword evidence="9" id="KW-0170">Cobalt</keyword>
<keyword evidence="8 9" id="KW-0411">Iron-sulfur</keyword>
<dbReference type="RefSeq" id="WP_007187611.1">
    <property type="nucleotide sequence ID" value="NZ_AKGD01000004.1"/>
</dbReference>
<feature type="domain" description="4Fe-4S ferredoxin-type" evidence="10">
    <location>
        <begin position="185"/>
        <end position="215"/>
    </location>
</feature>
<feature type="binding site" evidence="9">
    <location>
        <position position="195"/>
    </location>
    <ligand>
        <name>[4Fe-4S] cluster</name>
        <dbReference type="ChEBI" id="CHEBI:49883"/>
        <label>1</label>
    </ligand>
</feature>
<evidence type="ECO:0000256" key="1">
    <source>
        <dbReference type="ARBA" id="ARBA00022485"/>
    </source>
</evidence>
<dbReference type="PATRIC" id="fig|1172194.4.peg.4536"/>
<dbReference type="Proteomes" id="UP000003704">
    <property type="component" value="Unassembled WGS sequence"/>
</dbReference>
<keyword evidence="4 9" id="KW-0479">Metal-binding</keyword>
<proteinExistence type="inferred from homology"/>
<keyword evidence="5 9" id="KW-0671">Queuosine biosynthesis</keyword>
<comment type="catalytic activity">
    <reaction evidence="9">
        <text>epoxyqueuosine(34) in tRNA + AH2 = queuosine(34) in tRNA + A + H2O</text>
        <dbReference type="Rhea" id="RHEA:32159"/>
        <dbReference type="Rhea" id="RHEA-COMP:18571"/>
        <dbReference type="Rhea" id="RHEA-COMP:18582"/>
        <dbReference type="ChEBI" id="CHEBI:13193"/>
        <dbReference type="ChEBI" id="CHEBI:15377"/>
        <dbReference type="ChEBI" id="CHEBI:17499"/>
        <dbReference type="ChEBI" id="CHEBI:194431"/>
        <dbReference type="ChEBI" id="CHEBI:194443"/>
        <dbReference type="EC" id="1.17.99.6"/>
    </reaction>
</comment>
<dbReference type="NCBIfam" id="TIGR00276">
    <property type="entry name" value="tRNA epoxyqueuosine(34) reductase QueG"/>
    <property type="match status" value="1"/>
</dbReference>
<dbReference type="InterPro" id="IPR017896">
    <property type="entry name" value="4Fe4S_Fe-S-bd"/>
</dbReference>
<evidence type="ECO:0000256" key="4">
    <source>
        <dbReference type="ARBA" id="ARBA00022723"/>
    </source>
</evidence>
<comment type="cofactor">
    <cofactor evidence="9">
        <name>cob(II)alamin</name>
        <dbReference type="ChEBI" id="CHEBI:16304"/>
    </cofactor>
</comment>
<comment type="subunit">
    <text evidence="9">Monomer.</text>
</comment>
<reference evidence="11 12" key="1">
    <citation type="journal article" date="2012" name="J. Bacteriol.">
        <title>Genome Sequence of n-Alkane-Degrading Hydrocarboniphaga effusa Strain AP103T (ATCC BAA-332T).</title>
        <authorList>
            <person name="Chang H.K."/>
            <person name="Zylstra G.J."/>
            <person name="Chae J.C."/>
        </authorList>
    </citation>
    <scope>NUCLEOTIDE SEQUENCE [LARGE SCALE GENOMIC DNA]</scope>
    <source>
        <strain evidence="11 12">AP103</strain>
    </source>
</reference>
<evidence type="ECO:0000259" key="10">
    <source>
        <dbReference type="PROSITE" id="PS51379"/>
    </source>
</evidence>
<sequence>MIAAAIPTDFVARIRQWALELGFADAEVAHLQLDEDLAHLQRWVAEGRNGGMAYMGRDPELRADPSKLRPGTLSVISLRMDYKPPGIDPRSVLEDGEAAYIARYALGRDYHRTLRARLLKLGRRIEAEVGPHGYRVLTDSAPAFEKALARNAGLGWIGKNTLVLNAEAGSLFFLGEIYTDLPLPLSTRGDAEDRCGRCSACLKICPTQAFIGPRQLDARRCISYLTIEHHGSIPEELRPLMGNRIFGCDDCQLVCPWNRYARISEEPDFAARNGLDAPKLIELFAWSEHEWLQKTEGMALRRAGYSRWKRNLAIALGNAPRSEAAVTSLRARIDDEDETVREHVRWALDRQLRHAGAS</sequence>
<feature type="binding site" evidence="9">
    <location>
        <position position="201"/>
    </location>
    <ligand>
        <name>[4Fe-4S] cluster</name>
        <dbReference type="ChEBI" id="CHEBI:49883"/>
        <label>1</label>
    </ligand>
</feature>
<keyword evidence="3 9" id="KW-0819">tRNA processing</keyword>
<comment type="similarity">
    <text evidence="9">Belongs to the QueG family.</text>
</comment>
<feature type="binding site" evidence="9">
    <location>
        <position position="221"/>
    </location>
    <ligand>
        <name>[4Fe-4S] cluster</name>
        <dbReference type="ChEBI" id="CHEBI:49883"/>
        <label>2</label>
    </ligand>
</feature>
<feature type="binding site" evidence="9">
    <location>
        <begin position="248"/>
        <end position="249"/>
    </location>
    <ligand>
        <name>cob(II)alamin</name>
        <dbReference type="ChEBI" id="CHEBI:16304"/>
    </ligand>
</feature>
<keyword evidence="7 9" id="KW-0408">Iron</keyword>
<evidence type="ECO:0000256" key="5">
    <source>
        <dbReference type="ARBA" id="ARBA00022785"/>
    </source>
</evidence>
<keyword evidence="1 9" id="KW-0004">4Fe-4S</keyword>
<feature type="binding site" evidence="9">
    <location>
        <position position="62"/>
    </location>
    <ligand>
        <name>cob(II)alamin</name>
        <dbReference type="ChEBI" id="CHEBI:16304"/>
    </ligand>
</feature>
<feature type="binding site" evidence="9">
    <location>
        <position position="174"/>
    </location>
    <ligand>
        <name>cob(II)alamin</name>
        <dbReference type="ChEBI" id="CHEBI:16304"/>
    </ligand>
</feature>
<dbReference type="PANTHER" id="PTHR30002:SF4">
    <property type="entry name" value="EPOXYQUEUOSINE REDUCTASE"/>
    <property type="match status" value="1"/>
</dbReference>
<dbReference type="GO" id="GO:0046872">
    <property type="term" value="F:metal ion binding"/>
    <property type="evidence" value="ECO:0007669"/>
    <property type="project" value="UniProtKB-KW"/>
</dbReference>
<comment type="caution">
    <text evidence="9">Lacks conserved residue(s) required for the propagation of feature annotation.</text>
</comment>
<dbReference type="GO" id="GO:0052693">
    <property type="term" value="F:epoxyqueuosine reductase activity"/>
    <property type="evidence" value="ECO:0007669"/>
    <property type="project" value="UniProtKB-UniRule"/>
</dbReference>
<dbReference type="FunFam" id="3.30.70.20:FF:000017">
    <property type="entry name" value="Epoxyqueuosine reductase"/>
    <property type="match status" value="1"/>
</dbReference>
<feature type="binding site" evidence="9">
    <location>
        <position position="198"/>
    </location>
    <ligand>
        <name>[4Fe-4S] cluster</name>
        <dbReference type="ChEBI" id="CHEBI:49883"/>
        <label>1</label>
    </ligand>
</feature>
<evidence type="ECO:0000256" key="6">
    <source>
        <dbReference type="ARBA" id="ARBA00023002"/>
    </source>
</evidence>
<dbReference type="PROSITE" id="PS00198">
    <property type="entry name" value="4FE4S_FER_1"/>
    <property type="match status" value="1"/>
</dbReference>
<feature type="binding site" evidence="9">
    <location>
        <position position="223"/>
    </location>
    <ligand>
        <name>cob(II)alamin</name>
        <dbReference type="ChEBI" id="CHEBI:16304"/>
    </ligand>
</feature>
<keyword evidence="2 9" id="KW-0963">Cytoplasm</keyword>
<dbReference type="Pfam" id="PF08331">
    <property type="entry name" value="QueG_DUF1730"/>
    <property type="match status" value="1"/>
</dbReference>
<feature type="binding site" evidence="9">
    <location>
        <position position="251"/>
    </location>
    <ligand>
        <name>[4Fe-4S] cluster</name>
        <dbReference type="ChEBI" id="CHEBI:49883"/>
        <label>2</label>
    </ligand>
</feature>
<dbReference type="OrthoDB" id="9784571at2"/>
<dbReference type="HAMAP" id="MF_00916">
    <property type="entry name" value="QueG"/>
    <property type="match status" value="1"/>
</dbReference>
<keyword evidence="9" id="KW-0846">Cobalamin</keyword>
<feature type="active site" description="Proton donor" evidence="9">
    <location>
        <position position="139"/>
    </location>
</feature>
<dbReference type="InterPro" id="IPR017900">
    <property type="entry name" value="4Fe4S_Fe_S_CS"/>
</dbReference>
<name>I8HXT1_9GAMM</name>
<dbReference type="GO" id="GO:0051539">
    <property type="term" value="F:4 iron, 4 sulfur cluster binding"/>
    <property type="evidence" value="ECO:0007669"/>
    <property type="project" value="UniProtKB-KW"/>
</dbReference>
<evidence type="ECO:0000256" key="9">
    <source>
        <dbReference type="HAMAP-Rule" id="MF_00916"/>
    </source>
</evidence>
<evidence type="ECO:0000256" key="8">
    <source>
        <dbReference type="ARBA" id="ARBA00023014"/>
    </source>
</evidence>
<comment type="subcellular location">
    <subcellularLocation>
        <location evidence="9">Cytoplasm</location>
    </subcellularLocation>
</comment>
<dbReference type="UniPathway" id="UPA00392"/>
<comment type="pathway">
    <text evidence="9">tRNA modification; tRNA-queuosine biosynthesis.</text>
</comment>
<gene>
    <name evidence="9" type="primary">queG</name>
    <name evidence="11" type="ORF">WQQ_46760</name>
</gene>
<dbReference type="EC" id="1.17.99.6" evidence="9"/>
<dbReference type="GO" id="GO:0008616">
    <property type="term" value="P:tRNA queuosine(34) biosynthetic process"/>
    <property type="evidence" value="ECO:0007669"/>
    <property type="project" value="UniProtKB-UniRule"/>
</dbReference>
<feature type="binding site" evidence="9">
    <location>
        <position position="139"/>
    </location>
    <ligand>
        <name>cob(II)alamin</name>
        <dbReference type="ChEBI" id="CHEBI:16304"/>
    </ligand>
</feature>
<feature type="binding site" evidence="9">
    <location>
        <position position="163"/>
    </location>
    <ligand>
        <name>cob(II)alamin</name>
        <dbReference type="ChEBI" id="CHEBI:16304"/>
    </ligand>
</feature>
<comment type="cofactor">
    <cofactor evidence="9">
        <name>[4Fe-4S] cluster</name>
        <dbReference type="ChEBI" id="CHEBI:49883"/>
    </cofactor>
    <text evidence="9">Binds 2 [4Fe-4S] clusters per monomer.</text>
</comment>
<keyword evidence="6 9" id="KW-0560">Oxidoreductase</keyword>
<evidence type="ECO:0000313" key="11">
    <source>
        <dbReference type="EMBL" id="EIT68241.1"/>
    </source>
</evidence>
<organism evidence="11 12">
    <name type="scientific">Hydrocarboniphaga effusa AP103</name>
    <dbReference type="NCBI Taxonomy" id="1172194"/>
    <lineage>
        <taxon>Bacteria</taxon>
        <taxon>Pseudomonadati</taxon>
        <taxon>Pseudomonadota</taxon>
        <taxon>Gammaproteobacteria</taxon>
        <taxon>Nevskiales</taxon>
        <taxon>Nevskiaceae</taxon>
        <taxon>Hydrocarboniphaga</taxon>
    </lineage>
</organism>
<feature type="binding site" evidence="9">
    <location>
        <position position="255"/>
    </location>
    <ligand>
        <name>[4Fe-4S] cluster</name>
        <dbReference type="ChEBI" id="CHEBI:49883"/>
        <label>1</label>
    </ligand>
</feature>
<comment type="function">
    <text evidence="9">Catalyzes the conversion of epoxyqueuosine (oQ) to queuosine (Q), which is a hypermodified base found in the wobble positions of tRNA(Asp), tRNA(Asn), tRNA(His) and tRNA(Tyr).</text>
</comment>
<protein>
    <recommendedName>
        <fullName evidence="9">Epoxyqueuosine reductase</fullName>
        <ecNumber evidence="9">1.17.99.6</ecNumber>
    </recommendedName>
    <alternativeName>
        <fullName evidence="9">Queuosine biosynthesis protein QueG</fullName>
    </alternativeName>
</protein>
<dbReference type="GO" id="GO:0005737">
    <property type="term" value="C:cytoplasm"/>
    <property type="evidence" value="ECO:0007669"/>
    <property type="project" value="UniProtKB-SubCell"/>
</dbReference>
<dbReference type="AlphaFoldDB" id="I8HXT1"/>
<dbReference type="STRING" id="1172194.WQQ_46760"/>
<feature type="binding site" evidence="9">
    <location>
        <position position="160"/>
    </location>
    <ligand>
        <name>cob(II)alamin</name>
        <dbReference type="ChEBI" id="CHEBI:16304"/>
    </ligand>
</feature>
<feature type="binding site" evidence="9">
    <location>
        <position position="205"/>
    </location>
    <ligand>
        <name>[4Fe-4S] cluster</name>
        <dbReference type="ChEBI" id="CHEBI:49883"/>
        <label>2</label>
    </ligand>
</feature>
<dbReference type="EMBL" id="AKGD01000004">
    <property type="protein sequence ID" value="EIT68241.1"/>
    <property type="molecule type" value="Genomic_DNA"/>
</dbReference>
<dbReference type="InterPro" id="IPR013542">
    <property type="entry name" value="QueG_DUF1730"/>
</dbReference>
<dbReference type="Pfam" id="PF13484">
    <property type="entry name" value="Fer4_16"/>
    <property type="match status" value="1"/>
</dbReference>
<dbReference type="Gene3D" id="3.30.70.20">
    <property type="match status" value="1"/>
</dbReference>
<dbReference type="SUPFAM" id="SSF54862">
    <property type="entry name" value="4Fe-4S ferredoxins"/>
    <property type="match status" value="1"/>
</dbReference>
<evidence type="ECO:0000313" key="12">
    <source>
        <dbReference type="Proteomes" id="UP000003704"/>
    </source>
</evidence>
<keyword evidence="12" id="KW-1185">Reference proteome</keyword>
<dbReference type="InterPro" id="IPR004453">
    <property type="entry name" value="QueG"/>
</dbReference>
<dbReference type="PROSITE" id="PS51379">
    <property type="entry name" value="4FE4S_FER_2"/>
    <property type="match status" value="1"/>
</dbReference>